<keyword evidence="7" id="KW-1185">Reference proteome</keyword>
<feature type="region of interest" description="Disordered" evidence="4">
    <location>
        <begin position="702"/>
        <end position="724"/>
    </location>
</feature>
<dbReference type="InterPro" id="IPR000794">
    <property type="entry name" value="Beta-ketoacyl_synthase"/>
</dbReference>
<dbReference type="Gene3D" id="3.40.47.10">
    <property type="match status" value="2"/>
</dbReference>
<dbReference type="PANTHER" id="PTHR11712">
    <property type="entry name" value="POLYKETIDE SYNTHASE-RELATED"/>
    <property type="match status" value="1"/>
</dbReference>
<keyword evidence="2 3" id="KW-0808">Transferase</keyword>
<dbReference type="CDD" id="cd00834">
    <property type="entry name" value="KAS_I_II"/>
    <property type="match status" value="1"/>
</dbReference>
<comment type="similarity">
    <text evidence="1 3">Belongs to the thiolase-like superfamily. Beta-ketoacyl-ACP synthases family.</text>
</comment>
<dbReference type="InterPro" id="IPR016039">
    <property type="entry name" value="Thiolase-like"/>
</dbReference>
<name>A0ABP7H8F4_9ACTN</name>
<dbReference type="Proteomes" id="UP001501009">
    <property type="component" value="Unassembled WGS sequence"/>
</dbReference>
<sequence>MAPVVTGVGAVSPAGIGSAPLWEAVSGGRVATGPVTRFDTSRYPARNAGEVPSSCLPELDRLVPRHPSRAARHLAAATAEAVQDAALVPGRVSGRTGVFVGTVMGTRPLLERGLDDTGLTPLGTEWTEPERLLDLVPAVVSVDGPMVLLASGCSVGGDAVARGAAAIAAGEVDVAVCGGAEELSQEVFAMFTALRALAPDVARPFDADRRGMLPSEGAGVVVLESAEHCAARGGRARAVLLGHASAADAFHLTQPRPTGDALIEALTTCLKDAGRTADQVDWVCAHGTGTPASDGVEARAIATALGTPGRRPVVSSLKGSLGHTQGAAAALETVVAVKALAAGRIPGNATLRRPDPACADIDLVGPLGRTTPVDTVASVAFGLGGGVSALLLSRTEVDALKGRGELRDKPPPARGRTTTNHAPAVRITGLGVHLIPAHPDPKGPRPDDETQHALAAVTDALRGKDVPSGSQTGTVWAGSTAGQQEFAQTCADIPALGPTRVSPRRAARSAFTGPVTAVSVRFGFEGPYLNLTGARDAGAHAVAEAVRMLQQDQCARVLVGGSALRSGGADQSGGAACVVLERDQGGDAGTAVRLLHRARVGDDPAPFIGDCLDRMTGPPRRVVLAAGPGAPALAALVSRLCGAPCLDVESRWGDLGAAGGFAALAAAAAMTARRGGAANPRVLVLAVGAGNAVAIEVISQKSSGKGEVGNGSDRTAAGHAPRGR</sequence>
<reference evidence="7" key="1">
    <citation type="journal article" date="2019" name="Int. J. Syst. Evol. Microbiol.">
        <title>The Global Catalogue of Microorganisms (GCM) 10K type strain sequencing project: providing services to taxonomists for standard genome sequencing and annotation.</title>
        <authorList>
            <consortium name="The Broad Institute Genomics Platform"/>
            <consortium name="The Broad Institute Genome Sequencing Center for Infectious Disease"/>
            <person name="Wu L."/>
            <person name="Ma J."/>
        </authorList>
    </citation>
    <scope>NUCLEOTIDE SEQUENCE [LARGE SCALE GENOMIC DNA]</scope>
    <source>
        <strain evidence="7">JCM 17138</strain>
    </source>
</reference>
<dbReference type="PANTHER" id="PTHR11712:SF336">
    <property type="entry name" value="3-OXOACYL-[ACYL-CARRIER-PROTEIN] SYNTHASE, MITOCHONDRIAL"/>
    <property type="match status" value="1"/>
</dbReference>
<comment type="caution">
    <text evidence="6">The sequence shown here is derived from an EMBL/GenBank/DDBJ whole genome shotgun (WGS) entry which is preliminary data.</text>
</comment>
<dbReference type="RefSeq" id="WP_275773734.1">
    <property type="nucleotide sequence ID" value="NZ_BAABDE010000008.1"/>
</dbReference>
<accession>A0ABP7H8F4</accession>
<dbReference type="SMART" id="SM00825">
    <property type="entry name" value="PKS_KS"/>
    <property type="match status" value="1"/>
</dbReference>
<gene>
    <name evidence="6" type="ORF">GCM10022403_019870</name>
</gene>
<evidence type="ECO:0000256" key="2">
    <source>
        <dbReference type="ARBA" id="ARBA00022679"/>
    </source>
</evidence>
<dbReference type="InterPro" id="IPR014030">
    <property type="entry name" value="Ketoacyl_synth_N"/>
</dbReference>
<dbReference type="InterPro" id="IPR014031">
    <property type="entry name" value="Ketoacyl_synth_C"/>
</dbReference>
<dbReference type="EMBL" id="BAABDE010000008">
    <property type="protein sequence ID" value="GAA3785105.1"/>
    <property type="molecule type" value="Genomic_DNA"/>
</dbReference>
<evidence type="ECO:0000259" key="5">
    <source>
        <dbReference type="PROSITE" id="PS52004"/>
    </source>
</evidence>
<dbReference type="PROSITE" id="PS52004">
    <property type="entry name" value="KS3_2"/>
    <property type="match status" value="1"/>
</dbReference>
<feature type="domain" description="Ketosynthase family 3 (KS3)" evidence="5">
    <location>
        <begin position="1"/>
        <end position="394"/>
    </location>
</feature>
<evidence type="ECO:0000256" key="3">
    <source>
        <dbReference type="RuleBase" id="RU003694"/>
    </source>
</evidence>
<evidence type="ECO:0000313" key="7">
    <source>
        <dbReference type="Proteomes" id="UP001501009"/>
    </source>
</evidence>
<dbReference type="Pfam" id="PF02801">
    <property type="entry name" value="Ketoacyl-synt_C"/>
    <property type="match status" value="1"/>
</dbReference>
<dbReference type="SUPFAM" id="SSF53901">
    <property type="entry name" value="Thiolase-like"/>
    <property type="match status" value="3"/>
</dbReference>
<proteinExistence type="inferred from homology"/>
<organism evidence="6 7">
    <name type="scientific">Streptomyces coacervatus</name>
    <dbReference type="NCBI Taxonomy" id="647381"/>
    <lineage>
        <taxon>Bacteria</taxon>
        <taxon>Bacillati</taxon>
        <taxon>Actinomycetota</taxon>
        <taxon>Actinomycetes</taxon>
        <taxon>Kitasatosporales</taxon>
        <taxon>Streptomycetaceae</taxon>
        <taxon>Streptomyces</taxon>
    </lineage>
</organism>
<dbReference type="InterPro" id="IPR020841">
    <property type="entry name" value="PKS_Beta-ketoAc_synthase_dom"/>
</dbReference>
<evidence type="ECO:0000313" key="6">
    <source>
        <dbReference type="EMBL" id="GAA3785105.1"/>
    </source>
</evidence>
<dbReference type="Pfam" id="PF00109">
    <property type="entry name" value="ketoacyl-synt"/>
    <property type="match status" value="2"/>
</dbReference>
<protein>
    <recommendedName>
        <fullName evidence="5">Ketosynthase family 3 (KS3) domain-containing protein</fullName>
    </recommendedName>
</protein>
<evidence type="ECO:0000256" key="1">
    <source>
        <dbReference type="ARBA" id="ARBA00008467"/>
    </source>
</evidence>
<evidence type="ECO:0000256" key="4">
    <source>
        <dbReference type="SAM" id="MobiDB-lite"/>
    </source>
</evidence>